<dbReference type="InterPro" id="IPR050858">
    <property type="entry name" value="Mal-CoA-ACP_Trans/PKS_FabD"/>
</dbReference>
<dbReference type="PROSITE" id="PS00012">
    <property type="entry name" value="PHOSPHOPANTETHEINE"/>
    <property type="match status" value="1"/>
</dbReference>
<dbReference type="PROSITE" id="PS50075">
    <property type="entry name" value="CARRIER"/>
    <property type="match status" value="1"/>
</dbReference>
<dbReference type="Gene3D" id="1.10.1200.10">
    <property type="entry name" value="ACP-like"/>
    <property type="match status" value="1"/>
</dbReference>
<dbReference type="SUPFAM" id="SSF47336">
    <property type="entry name" value="ACP-like"/>
    <property type="match status" value="1"/>
</dbReference>
<dbReference type="RefSeq" id="WP_311617413.1">
    <property type="nucleotide sequence ID" value="NZ_JAVREV010000005.1"/>
</dbReference>
<dbReference type="EC" id="2.3.1.39" evidence="1"/>
<dbReference type="Proteomes" id="UP001183615">
    <property type="component" value="Unassembled WGS sequence"/>
</dbReference>
<dbReference type="InterPro" id="IPR016035">
    <property type="entry name" value="Acyl_Trfase/lysoPLipase"/>
</dbReference>
<name>A0ABU2S4N3_9ACTN</name>
<gene>
    <name evidence="10" type="ORF">RM779_10535</name>
</gene>
<dbReference type="SMART" id="SM00827">
    <property type="entry name" value="PKS_AT"/>
    <property type="match status" value="1"/>
</dbReference>
<keyword evidence="5" id="KW-0045">Antibiotic biosynthesis</keyword>
<evidence type="ECO:0000256" key="4">
    <source>
        <dbReference type="ARBA" id="ARBA00022679"/>
    </source>
</evidence>
<evidence type="ECO:0000256" key="7">
    <source>
        <dbReference type="ARBA" id="ARBA00048462"/>
    </source>
</evidence>
<feature type="domain" description="Carrier" evidence="9">
    <location>
        <begin position="413"/>
        <end position="493"/>
    </location>
</feature>
<dbReference type="PANTHER" id="PTHR42681">
    <property type="entry name" value="MALONYL-COA-ACYL CARRIER PROTEIN TRANSACYLASE, MITOCHONDRIAL"/>
    <property type="match status" value="1"/>
</dbReference>
<dbReference type="GO" id="GO:0016746">
    <property type="term" value="F:acyltransferase activity"/>
    <property type="evidence" value="ECO:0007669"/>
    <property type="project" value="UniProtKB-KW"/>
</dbReference>
<dbReference type="InterPro" id="IPR001227">
    <property type="entry name" value="Ac_transferase_dom_sf"/>
</dbReference>
<dbReference type="InterPro" id="IPR006162">
    <property type="entry name" value="Ppantetheine_attach_site"/>
</dbReference>
<evidence type="ECO:0000256" key="3">
    <source>
        <dbReference type="ARBA" id="ARBA00022553"/>
    </source>
</evidence>
<evidence type="ECO:0000256" key="2">
    <source>
        <dbReference type="ARBA" id="ARBA00022450"/>
    </source>
</evidence>
<comment type="catalytic activity">
    <reaction evidence="7">
        <text>holo-[ACP] + malonyl-CoA = malonyl-[ACP] + CoA</text>
        <dbReference type="Rhea" id="RHEA:41792"/>
        <dbReference type="Rhea" id="RHEA-COMP:9623"/>
        <dbReference type="Rhea" id="RHEA-COMP:9685"/>
        <dbReference type="ChEBI" id="CHEBI:57287"/>
        <dbReference type="ChEBI" id="CHEBI:57384"/>
        <dbReference type="ChEBI" id="CHEBI:64479"/>
        <dbReference type="ChEBI" id="CHEBI:78449"/>
        <dbReference type="EC" id="2.3.1.39"/>
    </reaction>
</comment>
<dbReference type="Pfam" id="PF00550">
    <property type="entry name" value="PP-binding"/>
    <property type="match status" value="1"/>
</dbReference>
<evidence type="ECO:0000313" key="11">
    <source>
        <dbReference type="Proteomes" id="UP001183615"/>
    </source>
</evidence>
<dbReference type="PANTHER" id="PTHR42681:SF1">
    <property type="entry name" value="MALONYL-COA-ACYL CARRIER PROTEIN TRANSACYLASE, MITOCHONDRIAL"/>
    <property type="match status" value="1"/>
</dbReference>
<keyword evidence="6 10" id="KW-0012">Acyltransferase</keyword>
<dbReference type="EMBL" id="JAVREV010000005">
    <property type="protein sequence ID" value="MDT0443030.1"/>
    <property type="molecule type" value="Genomic_DNA"/>
</dbReference>
<dbReference type="InterPro" id="IPR009081">
    <property type="entry name" value="PP-bd_ACP"/>
</dbReference>
<proteinExistence type="predicted"/>
<protein>
    <recommendedName>
        <fullName evidence="1">[acyl-carrier-protein] S-malonyltransferase</fullName>
        <ecNumber evidence="1">2.3.1.39</ecNumber>
    </recommendedName>
</protein>
<dbReference type="InterPro" id="IPR014043">
    <property type="entry name" value="Acyl_transferase_dom"/>
</dbReference>
<accession>A0ABU2S4N3</accession>
<keyword evidence="4" id="KW-0808">Transferase</keyword>
<keyword evidence="3" id="KW-0597">Phosphoprotein</keyword>
<dbReference type="Pfam" id="PF00698">
    <property type="entry name" value="Acyl_transf_1"/>
    <property type="match status" value="1"/>
</dbReference>
<dbReference type="InterPro" id="IPR036736">
    <property type="entry name" value="ACP-like_sf"/>
</dbReference>
<evidence type="ECO:0000256" key="8">
    <source>
        <dbReference type="SAM" id="MobiDB-lite"/>
    </source>
</evidence>
<dbReference type="Gene3D" id="3.40.366.10">
    <property type="entry name" value="Malonyl-Coenzyme A Acyl Carrier Protein, domain 2"/>
    <property type="match status" value="1"/>
</dbReference>
<sequence>MNSSRSSGAKCAVLFPGQGGFDGAALRSAAARHPRVGAVFARLDDVTEELFSHRISDLVLGTRETELRDLLESAPWASQIAIYGAGLAAYEILREHGVRPDVLAGHSLGEITALVAAGGFSPEDGARIVASRVTVIERQGGVAGRMVALTTGADRTRRLLDLLDDPGLAIATENHDEQTVVSGPAEALDKVVVIAGQLGVGAAEIDTPFPFHNPALAPVVPEFAAQVAKLTQRPLTLPVYSPILQRHYEPDGSLPDLLAAHFTMPVRFASGVRRLHEDGVGTFVEAGGQPVLSKLVRRVLADPGVRALPTLTLDGQGEVALDRTLDALREAGLASGGPGGSLGELLAPSVPADVFQAYWTERGPALLALVRDEVRAFRERHGAAPAETTPNVRESAAVTEPAAVAEATGPPSMDRERLFAELRALYADTLEYPEEVFEDDVHLEAELGVDSVKQVELLSRVSRQYGLPPRDPALRMSVYDTMGKITDFVWEHLNERHAPQPVPAAD</sequence>
<evidence type="ECO:0000256" key="1">
    <source>
        <dbReference type="ARBA" id="ARBA00013258"/>
    </source>
</evidence>
<comment type="caution">
    <text evidence="10">The sequence shown here is derived from an EMBL/GenBank/DDBJ whole genome shotgun (WGS) entry which is preliminary data.</text>
</comment>
<keyword evidence="11" id="KW-1185">Reference proteome</keyword>
<feature type="compositionally biased region" description="Low complexity" evidence="8">
    <location>
        <begin position="396"/>
        <end position="410"/>
    </location>
</feature>
<dbReference type="SUPFAM" id="SSF52151">
    <property type="entry name" value="FabD/lysophospholipase-like"/>
    <property type="match status" value="1"/>
</dbReference>
<feature type="region of interest" description="Disordered" evidence="8">
    <location>
        <begin position="381"/>
        <end position="410"/>
    </location>
</feature>
<evidence type="ECO:0000256" key="5">
    <source>
        <dbReference type="ARBA" id="ARBA00023194"/>
    </source>
</evidence>
<dbReference type="SUPFAM" id="SSF55048">
    <property type="entry name" value="Probable ACP-binding domain of malonyl-CoA ACP transacylase"/>
    <property type="match status" value="1"/>
</dbReference>
<keyword evidence="2" id="KW-0596">Phosphopantetheine</keyword>
<evidence type="ECO:0000259" key="9">
    <source>
        <dbReference type="PROSITE" id="PS50075"/>
    </source>
</evidence>
<reference evidence="11" key="1">
    <citation type="submission" date="2023-07" db="EMBL/GenBank/DDBJ databases">
        <title>30 novel species of actinomycetes from the DSMZ collection.</title>
        <authorList>
            <person name="Nouioui I."/>
        </authorList>
    </citation>
    <scope>NUCLEOTIDE SEQUENCE [LARGE SCALE GENOMIC DNA]</scope>
    <source>
        <strain evidence="11">DSM 41886</strain>
    </source>
</reference>
<organism evidence="10 11">
    <name type="scientific">Streptomyces johnsoniae</name>
    <dbReference type="NCBI Taxonomy" id="3075532"/>
    <lineage>
        <taxon>Bacteria</taxon>
        <taxon>Bacillati</taxon>
        <taxon>Actinomycetota</taxon>
        <taxon>Actinomycetes</taxon>
        <taxon>Kitasatosporales</taxon>
        <taxon>Streptomycetaceae</taxon>
        <taxon>Streptomyces</taxon>
    </lineage>
</organism>
<dbReference type="InterPro" id="IPR016036">
    <property type="entry name" value="Malonyl_transacylase_ACP-bd"/>
</dbReference>
<evidence type="ECO:0000256" key="6">
    <source>
        <dbReference type="ARBA" id="ARBA00023315"/>
    </source>
</evidence>
<evidence type="ECO:0000313" key="10">
    <source>
        <dbReference type="EMBL" id="MDT0443030.1"/>
    </source>
</evidence>
<dbReference type="Gene3D" id="3.30.70.3290">
    <property type="match status" value="1"/>
</dbReference>